<dbReference type="GeneTree" id="ENSGT00670000098061"/>
<dbReference type="Proteomes" id="UP000694388">
    <property type="component" value="Unplaced"/>
</dbReference>
<evidence type="ECO:0000313" key="2">
    <source>
        <dbReference type="Ensembl" id="ENSEBUP00000024088.1"/>
    </source>
</evidence>
<dbReference type="PANTHER" id="PTHR37079">
    <property type="entry name" value="SERINE/THREONINE-PROTEIN KINASE ATM"/>
    <property type="match status" value="1"/>
</dbReference>
<accession>A0A8C4R2D9</accession>
<dbReference type="InterPro" id="IPR003151">
    <property type="entry name" value="PIK-rel_kinase_FAT"/>
</dbReference>
<evidence type="ECO:0000259" key="1">
    <source>
        <dbReference type="Pfam" id="PF02259"/>
    </source>
</evidence>
<protein>
    <recommendedName>
        <fullName evidence="1">PIK-related kinase FAT domain-containing protein</fullName>
    </recommendedName>
</protein>
<dbReference type="Ensembl" id="ENSEBUT00000024664.1">
    <property type="protein sequence ID" value="ENSEBUP00000024088.1"/>
    <property type="gene ID" value="ENSEBUG00000014834.1"/>
</dbReference>
<sequence length="176" mass="20141">MKTNCSHFIYSRVCTYQQVGSWERVLSALELESELPEVVRQSAILQALQQCGLSSVMDLCLRGMNHQKDSQELRELRFQAAWRSGQWDCLPAEREGHGFHEGVLQSLRVMEDRDFKTAKRILASTRVTELSTLCTKSLESVHTLYPTLAKLQALNEAEDMIAVFSSRYGFHTFKHS</sequence>
<dbReference type="AlphaFoldDB" id="A0A8C4R2D9"/>
<organism evidence="2 3">
    <name type="scientific">Eptatretus burgeri</name>
    <name type="common">Inshore hagfish</name>
    <dbReference type="NCBI Taxonomy" id="7764"/>
    <lineage>
        <taxon>Eukaryota</taxon>
        <taxon>Metazoa</taxon>
        <taxon>Chordata</taxon>
        <taxon>Craniata</taxon>
        <taxon>Vertebrata</taxon>
        <taxon>Cyclostomata</taxon>
        <taxon>Myxini</taxon>
        <taxon>Myxiniformes</taxon>
        <taxon>Myxinidae</taxon>
        <taxon>Eptatretinae</taxon>
        <taxon>Eptatretus</taxon>
    </lineage>
</organism>
<keyword evidence="3" id="KW-1185">Reference proteome</keyword>
<reference evidence="2" key="1">
    <citation type="submission" date="2025-08" db="UniProtKB">
        <authorList>
            <consortium name="Ensembl"/>
        </authorList>
    </citation>
    <scope>IDENTIFICATION</scope>
</reference>
<feature type="domain" description="PIK-related kinase FAT" evidence="1">
    <location>
        <begin position="75"/>
        <end position="166"/>
    </location>
</feature>
<dbReference type="PANTHER" id="PTHR37079:SF4">
    <property type="entry name" value="SERINE_THREONINE-PROTEIN KINASE ATM"/>
    <property type="match status" value="1"/>
</dbReference>
<dbReference type="GO" id="GO:0006974">
    <property type="term" value="P:DNA damage response"/>
    <property type="evidence" value="ECO:0007669"/>
    <property type="project" value="InterPro"/>
</dbReference>
<proteinExistence type="predicted"/>
<dbReference type="GO" id="GO:0004674">
    <property type="term" value="F:protein serine/threonine kinase activity"/>
    <property type="evidence" value="ECO:0007669"/>
    <property type="project" value="InterPro"/>
</dbReference>
<name>A0A8C4R2D9_EPTBU</name>
<dbReference type="Pfam" id="PF02259">
    <property type="entry name" value="FAT"/>
    <property type="match status" value="1"/>
</dbReference>
<dbReference type="InterPro" id="IPR038980">
    <property type="entry name" value="ATM_plant"/>
</dbReference>
<evidence type="ECO:0000313" key="3">
    <source>
        <dbReference type="Proteomes" id="UP000694388"/>
    </source>
</evidence>
<reference evidence="2" key="2">
    <citation type="submission" date="2025-09" db="UniProtKB">
        <authorList>
            <consortium name="Ensembl"/>
        </authorList>
    </citation>
    <scope>IDENTIFICATION</scope>
</reference>